<organism evidence="3 4">
    <name type="scientific">Celeribacter baekdonensis</name>
    <dbReference type="NCBI Taxonomy" id="875171"/>
    <lineage>
        <taxon>Bacteria</taxon>
        <taxon>Pseudomonadati</taxon>
        <taxon>Pseudomonadota</taxon>
        <taxon>Alphaproteobacteria</taxon>
        <taxon>Rhodobacterales</taxon>
        <taxon>Roseobacteraceae</taxon>
        <taxon>Celeribacter</taxon>
    </lineage>
</organism>
<feature type="domain" description="Glycosyl transferase family 1" evidence="1">
    <location>
        <begin position="209"/>
        <end position="350"/>
    </location>
</feature>
<dbReference type="OrthoDB" id="9790710at2"/>
<feature type="domain" description="Glycosyltransferase subfamily 4-like N-terminal" evidence="2">
    <location>
        <begin position="24"/>
        <end position="203"/>
    </location>
</feature>
<reference evidence="3 4" key="1">
    <citation type="submission" date="2018-03" db="EMBL/GenBank/DDBJ databases">
        <title>The Complete Genome of Celeribacter baekdonensis strain LH4, a Thiosulfate-Oxidizing Alphaproteobacterium Isolated from Gulf of Mexico Continental Slope Sediments.</title>
        <authorList>
            <person name="Flood B.E."/>
            <person name="Bailey J.V."/>
            <person name="Leprich D."/>
        </authorList>
    </citation>
    <scope>NUCLEOTIDE SEQUENCE [LARGE SCALE GENOMIC DNA]</scope>
    <source>
        <strain evidence="3 4">LH4</strain>
        <plasmid evidence="4">Plasmid pcblh4d</plasmid>
    </source>
</reference>
<protein>
    <submittedName>
        <fullName evidence="3">Glycosyl transferase</fullName>
    </submittedName>
</protein>
<proteinExistence type="predicted"/>
<dbReference type="PANTHER" id="PTHR45947:SF3">
    <property type="entry name" value="SULFOQUINOVOSYL TRANSFERASE SQD2"/>
    <property type="match status" value="1"/>
</dbReference>
<dbReference type="InterPro" id="IPR001296">
    <property type="entry name" value="Glyco_trans_1"/>
</dbReference>
<dbReference type="InterPro" id="IPR050194">
    <property type="entry name" value="Glycosyltransferase_grp1"/>
</dbReference>
<name>A0A2R4M8R8_9RHOB</name>
<accession>A0A2R4M8R8</accession>
<dbReference type="AlphaFoldDB" id="A0A2R4M8R8"/>
<evidence type="ECO:0000313" key="4">
    <source>
        <dbReference type="Proteomes" id="UP000241447"/>
    </source>
</evidence>
<sequence>MNSSNKTNETLDVALVHDWLPVLGGAEKVVEQMVRVYPQATIYTLFDFLSPEERAQVSLGRPVETSRLNDWPGVKKYYRYLILQSTRAIEEFDVTHHDLVLSSSASLSKGVLTSPDQLHVCYMHSPARYAWDLTHEYIGSIGGTGAWLKQKIAREMMHKFRLWDMRSTPQIDHLIANSEFIKKRIWKTYRREATVIYPPVDTDAFTISEKPREDFYFTASRMVPYKQIQLIVETFKERPDLRLIVSGDGPEMPRIRAAAGPNVTFLGHASFEDMRDHMQRAKAFVFAAKEDFGIVPVEAQACGTPVIALSHGGTAETVRGLSHAQPTGVHFDDQTVPSLLQAIEAFEANAAGFSEETIAAHAKSFASERFRRELSEFVDNLR</sequence>
<dbReference type="PANTHER" id="PTHR45947">
    <property type="entry name" value="SULFOQUINOVOSYL TRANSFERASE SQD2"/>
    <property type="match status" value="1"/>
</dbReference>
<dbReference type="Proteomes" id="UP000241447">
    <property type="component" value="Plasmid pCBLh4d"/>
</dbReference>
<evidence type="ECO:0000313" key="3">
    <source>
        <dbReference type="EMBL" id="AVW93605.1"/>
    </source>
</evidence>
<keyword evidence="3" id="KW-0808">Transferase</keyword>
<dbReference type="GO" id="GO:0016757">
    <property type="term" value="F:glycosyltransferase activity"/>
    <property type="evidence" value="ECO:0007669"/>
    <property type="project" value="InterPro"/>
</dbReference>
<dbReference type="Pfam" id="PF13439">
    <property type="entry name" value="Glyco_transf_4"/>
    <property type="match status" value="1"/>
</dbReference>
<dbReference type="KEGG" id="cbak:DA792_21435"/>
<evidence type="ECO:0000259" key="2">
    <source>
        <dbReference type="Pfam" id="PF13439"/>
    </source>
</evidence>
<gene>
    <name evidence="3" type="ORF">DA792_21435</name>
</gene>
<dbReference type="Pfam" id="PF00534">
    <property type="entry name" value="Glycos_transf_1"/>
    <property type="match status" value="1"/>
</dbReference>
<dbReference type="EMBL" id="CP028476">
    <property type="protein sequence ID" value="AVW93605.1"/>
    <property type="molecule type" value="Genomic_DNA"/>
</dbReference>
<dbReference type="InterPro" id="IPR028098">
    <property type="entry name" value="Glyco_trans_4-like_N"/>
</dbReference>
<dbReference type="SUPFAM" id="SSF53756">
    <property type="entry name" value="UDP-Glycosyltransferase/glycogen phosphorylase"/>
    <property type="match status" value="1"/>
</dbReference>
<keyword evidence="3" id="KW-0614">Plasmid</keyword>
<dbReference type="Gene3D" id="3.40.50.2000">
    <property type="entry name" value="Glycogen Phosphorylase B"/>
    <property type="match status" value="2"/>
</dbReference>
<dbReference type="RefSeq" id="WP_107722844.1">
    <property type="nucleotide sequence ID" value="NZ_CP028476.1"/>
</dbReference>
<geneLocation type="plasmid" evidence="4">
    <name>pcblh4d</name>
</geneLocation>
<evidence type="ECO:0000259" key="1">
    <source>
        <dbReference type="Pfam" id="PF00534"/>
    </source>
</evidence>